<evidence type="ECO:0000313" key="2">
    <source>
        <dbReference type="Proteomes" id="UP000606396"/>
    </source>
</evidence>
<dbReference type="EMBL" id="JACJTC010000003">
    <property type="protein sequence ID" value="MBD2610713.1"/>
    <property type="molecule type" value="Genomic_DNA"/>
</dbReference>
<proteinExistence type="predicted"/>
<comment type="caution">
    <text evidence="1">The sequence shown here is derived from an EMBL/GenBank/DDBJ whole genome shotgun (WGS) entry which is preliminary data.</text>
</comment>
<protein>
    <submittedName>
        <fullName evidence="1">Type II toxin-antitoxin system MqsA family antitoxin</fullName>
    </submittedName>
</protein>
<evidence type="ECO:0000313" key="1">
    <source>
        <dbReference type="EMBL" id="MBD2610713.1"/>
    </source>
</evidence>
<accession>A0ABR8H4R3</accession>
<gene>
    <name evidence="1" type="ORF">H6G94_05400</name>
</gene>
<reference evidence="1 2" key="1">
    <citation type="journal article" date="2020" name="ISME J.">
        <title>Comparative genomics reveals insights into cyanobacterial evolution and habitat adaptation.</title>
        <authorList>
            <person name="Chen M.Y."/>
            <person name="Teng W.K."/>
            <person name="Zhao L."/>
            <person name="Hu C.X."/>
            <person name="Zhou Y.K."/>
            <person name="Han B.P."/>
            <person name="Song L.R."/>
            <person name="Shu W.S."/>
        </authorList>
    </citation>
    <scope>NUCLEOTIDE SEQUENCE [LARGE SCALE GENOMIC DNA]</scope>
    <source>
        <strain evidence="1 2">FACHB-252</strain>
    </source>
</reference>
<dbReference type="NCBIfam" id="TIGR03831">
    <property type="entry name" value="YgiT_finger"/>
    <property type="match status" value="1"/>
</dbReference>
<dbReference type="RefSeq" id="WP_190948621.1">
    <property type="nucleotide sequence ID" value="NZ_JACJTC010000003.1"/>
</dbReference>
<organism evidence="1 2">
    <name type="scientific">Nostoc punctiforme FACHB-252</name>
    <dbReference type="NCBI Taxonomy" id="1357509"/>
    <lineage>
        <taxon>Bacteria</taxon>
        <taxon>Bacillati</taxon>
        <taxon>Cyanobacteriota</taxon>
        <taxon>Cyanophyceae</taxon>
        <taxon>Nostocales</taxon>
        <taxon>Nostocaceae</taxon>
        <taxon>Nostoc</taxon>
    </lineage>
</organism>
<sequence>MKCVICHHRETKPALVTVTLERDECIIVLKKVPAEICDNCDEYYLSDAVTEQVLEKAELAVKNGAKLEIIRYAV</sequence>
<dbReference type="CDD" id="cd12870">
    <property type="entry name" value="MqsA"/>
    <property type="match status" value="1"/>
</dbReference>
<dbReference type="InterPro" id="IPR022453">
    <property type="entry name" value="Znf_MqsA-type"/>
</dbReference>
<name>A0ABR8H4R3_NOSPU</name>
<keyword evidence="2" id="KW-1185">Reference proteome</keyword>
<dbReference type="Proteomes" id="UP000606396">
    <property type="component" value="Unassembled WGS sequence"/>
</dbReference>
<dbReference type="Gene3D" id="3.10.20.860">
    <property type="match status" value="1"/>
</dbReference>